<dbReference type="Proteomes" id="UP000198505">
    <property type="component" value="Unassembled WGS sequence"/>
</dbReference>
<feature type="compositionally biased region" description="Basic and acidic residues" evidence="1">
    <location>
        <begin position="153"/>
        <end position="172"/>
    </location>
</feature>
<reference evidence="4" key="1">
    <citation type="submission" date="2016-10" db="EMBL/GenBank/DDBJ databases">
        <authorList>
            <person name="Varghese N."/>
            <person name="Submissions S."/>
        </authorList>
    </citation>
    <scope>NUCLEOTIDE SEQUENCE [LARGE SCALE GENOMIC DNA]</scope>
    <source>
        <strain evidence="4">CGMCC 1.6495</strain>
    </source>
</reference>
<evidence type="ECO:0000313" key="4">
    <source>
        <dbReference type="Proteomes" id="UP000198505"/>
    </source>
</evidence>
<feature type="region of interest" description="Disordered" evidence="1">
    <location>
        <begin position="111"/>
        <end position="189"/>
    </location>
</feature>
<keyword evidence="2" id="KW-0812">Transmembrane</keyword>
<dbReference type="STRING" id="416874.SAMN04487958_114103"/>
<name>A0A1H9WGK5_9GAMM</name>
<dbReference type="AlphaFoldDB" id="A0A1H9WGK5"/>
<evidence type="ECO:0000256" key="1">
    <source>
        <dbReference type="SAM" id="MobiDB-lite"/>
    </source>
</evidence>
<protein>
    <submittedName>
        <fullName evidence="3">Uncharacterized protein</fullName>
    </submittedName>
</protein>
<dbReference type="EMBL" id="FOGS01000014">
    <property type="protein sequence ID" value="SES32889.1"/>
    <property type="molecule type" value="Genomic_DNA"/>
</dbReference>
<evidence type="ECO:0000256" key="2">
    <source>
        <dbReference type="SAM" id="Phobius"/>
    </source>
</evidence>
<keyword evidence="2" id="KW-0472">Membrane</keyword>
<keyword evidence="2" id="KW-1133">Transmembrane helix</keyword>
<evidence type="ECO:0000313" key="3">
    <source>
        <dbReference type="EMBL" id="SES32889.1"/>
    </source>
</evidence>
<proteinExistence type="predicted"/>
<sequence length="325" mass="37013">MSDNKESPKKKCSKWLDVFGREIDLPSWTSMLKACAVCVIVLFFIYLIRLIVGESGAVDLLTSLLWPVATVFIAMIFKEPIEGFAARMTEITAPGFSARAHSEDAALSALSIDNDENGETDSENEVTDSENEVTDSEVIEVTSGDGEYCTDSVHNEEIKREGNEKPASKLNEDIQESQSSFEGYKDSVNKKNARDYNELRSRLRALGLQRSRAQVVRSEREKLNLRRSVASFQNELLVSRWNKLVSVVDDLYTEYFHDKNNLNDFQKMKRLLIKGVITNEQYVTFKKLFEAEELFNGFLSVNVANNYLYTIDRLQDSLLKVIKIK</sequence>
<gene>
    <name evidence="3" type="ORF">SAMN04487958_114103</name>
</gene>
<dbReference type="RefSeq" id="WP_139197176.1">
    <property type="nucleotide sequence ID" value="NZ_FOGS01000014.1"/>
</dbReference>
<accession>A0A1H9WGK5</accession>
<feature type="transmembrane region" description="Helical" evidence="2">
    <location>
        <begin position="31"/>
        <end position="52"/>
    </location>
</feature>
<feature type="compositionally biased region" description="Acidic residues" evidence="1">
    <location>
        <begin position="113"/>
        <end position="138"/>
    </location>
</feature>
<feature type="transmembrane region" description="Helical" evidence="2">
    <location>
        <begin position="58"/>
        <end position="77"/>
    </location>
</feature>
<keyword evidence="4" id="KW-1185">Reference proteome</keyword>
<organism evidence="3 4">
    <name type="scientific">Vreelandella subterranea</name>
    <dbReference type="NCBI Taxonomy" id="416874"/>
    <lineage>
        <taxon>Bacteria</taxon>
        <taxon>Pseudomonadati</taxon>
        <taxon>Pseudomonadota</taxon>
        <taxon>Gammaproteobacteria</taxon>
        <taxon>Oceanospirillales</taxon>
        <taxon>Halomonadaceae</taxon>
        <taxon>Vreelandella</taxon>
    </lineage>
</organism>